<keyword evidence="3" id="KW-1185">Reference proteome</keyword>
<gene>
    <name evidence="2" type="primary">moeA3</name>
    <name evidence="2" type="ORF">AArcSl_2491</name>
</gene>
<dbReference type="CDD" id="cd00887">
    <property type="entry name" value="MoeA"/>
    <property type="match status" value="1"/>
</dbReference>
<dbReference type="InterPro" id="IPR036425">
    <property type="entry name" value="MoaB/Mog-like_dom_sf"/>
</dbReference>
<name>A0A343TLZ0_9EURY</name>
<evidence type="ECO:0000313" key="3">
    <source>
        <dbReference type="Proteomes" id="UP000263012"/>
    </source>
</evidence>
<dbReference type="PANTHER" id="PTHR10192">
    <property type="entry name" value="MOLYBDOPTERIN BIOSYNTHESIS PROTEIN"/>
    <property type="match status" value="1"/>
</dbReference>
<dbReference type="SUPFAM" id="SSF53218">
    <property type="entry name" value="Molybdenum cofactor biosynthesis proteins"/>
    <property type="match status" value="1"/>
</dbReference>
<dbReference type="PANTHER" id="PTHR10192:SF19">
    <property type="entry name" value="MOLYBDOPTERIN BIOSYNTHESIS PROTEIN MJ0666-RELATED"/>
    <property type="match status" value="1"/>
</dbReference>
<dbReference type="Pfam" id="PF00994">
    <property type="entry name" value="MoCF_biosynth"/>
    <property type="match status" value="1"/>
</dbReference>
<dbReference type="Gene3D" id="3.90.105.10">
    <property type="entry name" value="Molybdopterin biosynthesis moea protein, domain 2"/>
    <property type="match status" value="1"/>
</dbReference>
<dbReference type="InterPro" id="IPR005110">
    <property type="entry name" value="MoeA_linker/N"/>
</dbReference>
<protein>
    <submittedName>
        <fullName evidence="2">Molybdopterin molybdotransferase</fullName>
        <ecNumber evidence="2">2.10.1.1</ecNumber>
    </submittedName>
</protein>
<dbReference type="KEGG" id="hdf:AArcSl_2491"/>
<organism evidence="2 3">
    <name type="scientific">Halalkaliarchaeum desulfuricum</name>
    <dbReference type="NCBI Taxonomy" id="2055893"/>
    <lineage>
        <taxon>Archaea</taxon>
        <taxon>Methanobacteriati</taxon>
        <taxon>Methanobacteriota</taxon>
        <taxon>Stenosarchaea group</taxon>
        <taxon>Halobacteria</taxon>
        <taxon>Halobacteriales</taxon>
        <taxon>Haloferacaceae</taxon>
        <taxon>Halalkaliarchaeum</taxon>
    </lineage>
</organism>
<dbReference type="Gene3D" id="2.170.190.11">
    <property type="entry name" value="Molybdopterin biosynthesis moea protein, domain 3"/>
    <property type="match status" value="1"/>
</dbReference>
<dbReference type="Pfam" id="PF03453">
    <property type="entry name" value="MoeA_N"/>
    <property type="match status" value="1"/>
</dbReference>
<dbReference type="EMBL" id="CP025066">
    <property type="protein sequence ID" value="AUX10112.1"/>
    <property type="molecule type" value="Genomic_DNA"/>
</dbReference>
<sequence>MVTRREAVSLVETLREESLEGRKARRVSVTEACSGRVLAESVRAQRDDPTRSTATMDGYAFDATEAYPFEVVEFAVFPEDDPPTIEVDQAVRVATGAPIPERANAVLKKEEATVENGTLSGPEIEPGTYVYEQGSNVSAGEQLFEPGEQLAPRDAILLHDLGIESVSTCDPFDVGLVATGTEIHEGRSRDLDSPMLAALVRSWGHVPTVEGSAPDEYDRVVRAIEETAASHDVVMTTGGTSVGKKDHVIRALDSLGEVIFHRVRIRPGKPLAAARLPDHDAVAFAIPGKPVGAHTVASLVVRPFFTETDDIATIPATAAADVTVSVPGFEYAIPVRLRDGDAIPLGHATSELDVYGDTFDPSVLSSSTRATRADGFVLTEDGFEQGSTVDVTPHTVLEP</sequence>
<dbReference type="GO" id="GO:0006777">
    <property type="term" value="P:Mo-molybdopterin cofactor biosynthetic process"/>
    <property type="evidence" value="ECO:0007669"/>
    <property type="project" value="TreeGrafter"/>
</dbReference>
<dbReference type="EC" id="2.10.1.1" evidence="2"/>
<feature type="domain" description="MoaB/Mog" evidence="1">
    <location>
        <begin position="175"/>
        <end position="307"/>
    </location>
</feature>
<dbReference type="Gene3D" id="3.40.980.10">
    <property type="entry name" value="MoaB/Mog-like domain"/>
    <property type="match status" value="1"/>
</dbReference>
<dbReference type="AlphaFoldDB" id="A0A343TLZ0"/>
<evidence type="ECO:0000313" key="2">
    <source>
        <dbReference type="EMBL" id="AUX10112.1"/>
    </source>
</evidence>
<accession>A0A343TLZ0</accession>
<dbReference type="InterPro" id="IPR001453">
    <property type="entry name" value="MoaB/Mog_dom"/>
</dbReference>
<dbReference type="Proteomes" id="UP000263012">
    <property type="component" value="Chromosome"/>
</dbReference>
<keyword evidence="2" id="KW-0808">Transferase</keyword>
<dbReference type="InterPro" id="IPR038987">
    <property type="entry name" value="MoeA-like"/>
</dbReference>
<dbReference type="GO" id="GO:0005737">
    <property type="term" value="C:cytoplasm"/>
    <property type="evidence" value="ECO:0007669"/>
    <property type="project" value="TreeGrafter"/>
</dbReference>
<reference evidence="3" key="1">
    <citation type="submission" date="2017-11" db="EMBL/GenBank/DDBJ databases">
        <title>Phenotypic and genomic properties of facultatively anaerobic sulfur-reducing natronoarchaea from hypersaline soda lakes.</title>
        <authorList>
            <person name="Sorokin D.Y."/>
            <person name="Kublanov I.V."/>
            <person name="Roman P."/>
            <person name="Sinninghe Damste J.S."/>
            <person name="Golyshin P.N."/>
            <person name="Rojo D."/>
            <person name="Ciordia S."/>
            <person name="Mena M.D.C."/>
            <person name="Ferrer M."/>
            <person name="Messina E."/>
            <person name="Smedile F."/>
            <person name="La Spada G."/>
            <person name="La Cono V."/>
            <person name="Yakimov M.M."/>
        </authorList>
    </citation>
    <scope>NUCLEOTIDE SEQUENCE [LARGE SCALE GENOMIC DNA]</scope>
    <source>
        <strain evidence="3">AArc-Sl</strain>
    </source>
</reference>
<dbReference type="SUPFAM" id="SSF63882">
    <property type="entry name" value="MoeA N-terminal region -like"/>
    <property type="match status" value="1"/>
</dbReference>
<dbReference type="InterPro" id="IPR036135">
    <property type="entry name" value="MoeA_linker/N_sf"/>
</dbReference>
<evidence type="ECO:0000259" key="1">
    <source>
        <dbReference type="SMART" id="SM00852"/>
    </source>
</evidence>
<dbReference type="SMART" id="SM00852">
    <property type="entry name" value="MoCF_biosynth"/>
    <property type="match status" value="1"/>
</dbReference>
<dbReference type="GO" id="GO:0061599">
    <property type="term" value="F:molybdopterin molybdotransferase activity"/>
    <property type="evidence" value="ECO:0007669"/>
    <property type="project" value="UniProtKB-EC"/>
</dbReference>
<proteinExistence type="predicted"/>